<sequence length="155" mass="16956">MTTPPPLQPLLRDQRKVDADHLKLLAVFHYVLGGLAVLGLGFLLLHWFMMNAFVGNPEMWKDPSGKGAPPPPQAFFAIFKWFYLFMGTMIVVAGVSNVVSGLCIQARRGRVFSLIVAGINCLCFPFGTVLGVFTFVVLLRESVAEVYEAAGRPAA</sequence>
<dbReference type="AlphaFoldDB" id="A0A4Q1CCX7"/>
<feature type="transmembrane region" description="Helical" evidence="1">
    <location>
        <begin position="81"/>
        <end position="104"/>
    </location>
</feature>
<gene>
    <name evidence="2" type="ORF">ESB00_13150</name>
</gene>
<keyword evidence="1" id="KW-1133">Transmembrane helix</keyword>
<dbReference type="EMBL" id="SDHX01000001">
    <property type="protein sequence ID" value="RXK56772.1"/>
    <property type="molecule type" value="Genomic_DNA"/>
</dbReference>
<name>A0A4Q1CCX7_9BACT</name>
<protein>
    <submittedName>
        <fullName evidence="2">Uncharacterized protein</fullName>
    </submittedName>
</protein>
<dbReference type="Proteomes" id="UP000290218">
    <property type="component" value="Unassembled WGS sequence"/>
</dbReference>
<evidence type="ECO:0000313" key="3">
    <source>
        <dbReference type="Proteomes" id="UP000290218"/>
    </source>
</evidence>
<comment type="caution">
    <text evidence="2">The sequence shown here is derived from an EMBL/GenBank/DDBJ whole genome shotgun (WGS) entry which is preliminary data.</text>
</comment>
<proteinExistence type="predicted"/>
<accession>A0A4Q1CCX7</accession>
<keyword evidence="1" id="KW-0812">Transmembrane</keyword>
<reference evidence="2 3" key="1">
    <citation type="submission" date="2019-01" db="EMBL/GenBank/DDBJ databases">
        <title>Lacunisphaera sp. strain TWA-58.</title>
        <authorList>
            <person name="Chen W.-M."/>
        </authorList>
    </citation>
    <scope>NUCLEOTIDE SEQUENCE [LARGE SCALE GENOMIC DNA]</scope>
    <source>
        <strain evidence="2 3">TWA-58</strain>
    </source>
</reference>
<evidence type="ECO:0000313" key="2">
    <source>
        <dbReference type="EMBL" id="RXK56772.1"/>
    </source>
</evidence>
<organism evidence="2 3">
    <name type="scientific">Oleiharenicola lentus</name>
    <dbReference type="NCBI Taxonomy" id="2508720"/>
    <lineage>
        <taxon>Bacteria</taxon>
        <taxon>Pseudomonadati</taxon>
        <taxon>Verrucomicrobiota</taxon>
        <taxon>Opitutia</taxon>
        <taxon>Opitutales</taxon>
        <taxon>Opitutaceae</taxon>
        <taxon>Oleiharenicola</taxon>
    </lineage>
</organism>
<dbReference type="OrthoDB" id="281928at2"/>
<feature type="transmembrane region" description="Helical" evidence="1">
    <location>
        <begin position="111"/>
        <end position="139"/>
    </location>
</feature>
<keyword evidence="3" id="KW-1185">Reference proteome</keyword>
<feature type="transmembrane region" description="Helical" evidence="1">
    <location>
        <begin position="24"/>
        <end position="49"/>
    </location>
</feature>
<dbReference type="RefSeq" id="WP_129048138.1">
    <property type="nucleotide sequence ID" value="NZ_SDHX01000001.1"/>
</dbReference>
<evidence type="ECO:0000256" key="1">
    <source>
        <dbReference type="SAM" id="Phobius"/>
    </source>
</evidence>
<keyword evidence="1" id="KW-0472">Membrane</keyword>